<feature type="compositionally biased region" description="Low complexity" evidence="1">
    <location>
        <begin position="179"/>
        <end position="195"/>
    </location>
</feature>
<name>A0A6J4LAL9_9ACTN</name>
<reference evidence="2" key="1">
    <citation type="submission" date="2020-02" db="EMBL/GenBank/DDBJ databases">
        <authorList>
            <person name="Meier V. D."/>
        </authorList>
    </citation>
    <scope>NUCLEOTIDE SEQUENCE</scope>
    <source>
        <strain evidence="2">AVDCRST_MAG48</strain>
    </source>
</reference>
<feature type="region of interest" description="Disordered" evidence="1">
    <location>
        <begin position="244"/>
        <end position="291"/>
    </location>
</feature>
<dbReference type="EMBL" id="CADCTS010000428">
    <property type="protein sequence ID" value="CAA9328212.1"/>
    <property type="molecule type" value="Genomic_DNA"/>
</dbReference>
<feature type="non-terminal residue" evidence="2">
    <location>
        <position position="409"/>
    </location>
</feature>
<evidence type="ECO:0000313" key="2">
    <source>
        <dbReference type="EMBL" id="CAA9328212.1"/>
    </source>
</evidence>
<gene>
    <name evidence="2" type="ORF">AVDCRST_MAG48-2998</name>
</gene>
<organism evidence="2">
    <name type="scientific">uncultured Friedmanniella sp</name>
    <dbReference type="NCBI Taxonomy" id="335381"/>
    <lineage>
        <taxon>Bacteria</taxon>
        <taxon>Bacillati</taxon>
        <taxon>Actinomycetota</taxon>
        <taxon>Actinomycetes</taxon>
        <taxon>Propionibacteriales</taxon>
        <taxon>Nocardioidaceae</taxon>
        <taxon>Friedmanniella</taxon>
        <taxon>environmental samples</taxon>
    </lineage>
</organism>
<feature type="compositionally biased region" description="Low complexity" evidence="1">
    <location>
        <begin position="306"/>
        <end position="320"/>
    </location>
</feature>
<feature type="compositionally biased region" description="Low complexity" evidence="1">
    <location>
        <begin position="69"/>
        <end position="86"/>
    </location>
</feature>
<feature type="region of interest" description="Disordered" evidence="1">
    <location>
        <begin position="57"/>
        <end position="214"/>
    </location>
</feature>
<feature type="compositionally biased region" description="Basic residues" evidence="1">
    <location>
        <begin position="29"/>
        <end position="42"/>
    </location>
</feature>
<feature type="region of interest" description="Disordered" evidence="1">
    <location>
        <begin position="1"/>
        <end position="42"/>
    </location>
</feature>
<feature type="non-terminal residue" evidence="2">
    <location>
        <position position="1"/>
    </location>
</feature>
<sequence>AHLDQPPLLGRLGRGGRGLRGGDLPAHLPGRRGGPRGGALRHRGLGALDVRGAAARRLRRHADPGGDPGRPVRLAAAAGRRGAADGARADGDGAGEPAGDRRAGPRGRRRRRRHDVHLGAAGDPRVVSSPPSAAGHPADGAGRPARPGRQHHPASGGAGGPGLDPRLPRGGGDRGAGRRAGPAGRPRPARGSPGARAGGLEPGAGRPAQLVHPPRHPAGAVVALQHPVLGDGVRAALGLSVHDRRTGLQPGPRGQPAHPHGAGRTGDRPGAGPAHRPVPAAPVEPDLRRADRHGGHLDARARLAGDRPAAPAGPAAAGAGRLRAGLCRRLRLRPLLQPVHPAGCGVRDRQHGRLHGVADHDLRHRGHPGLAGPDGSLRARRLQDRLLLPVPAVDLRLPVPVEQQAPDAG</sequence>
<feature type="region of interest" description="Disordered" evidence="1">
    <location>
        <begin position="301"/>
        <end position="320"/>
    </location>
</feature>
<accession>A0A6J4LAL9</accession>
<proteinExistence type="predicted"/>
<protein>
    <submittedName>
        <fullName evidence="2">Uncharacterized MFS-type transporter</fullName>
    </submittedName>
</protein>
<dbReference type="AlphaFoldDB" id="A0A6J4LAL9"/>
<feature type="compositionally biased region" description="Gly residues" evidence="1">
    <location>
        <begin position="12"/>
        <end position="21"/>
    </location>
</feature>
<evidence type="ECO:0000256" key="1">
    <source>
        <dbReference type="SAM" id="MobiDB-lite"/>
    </source>
</evidence>
<feature type="compositionally biased region" description="Basic residues" evidence="1">
    <location>
        <begin position="104"/>
        <end position="115"/>
    </location>
</feature>